<evidence type="ECO:0000313" key="3">
    <source>
        <dbReference type="EMBL" id="CAL1167410.1"/>
    </source>
</evidence>
<gene>
    <name evidence="2" type="ORF">C1SCF055_LOCUS38965</name>
</gene>
<dbReference type="EMBL" id="CAMXCT020006146">
    <property type="protein sequence ID" value="CAL1167410.1"/>
    <property type="molecule type" value="Genomic_DNA"/>
</dbReference>
<evidence type="ECO:0000313" key="4">
    <source>
        <dbReference type="EMBL" id="CAL4801347.1"/>
    </source>
</evidence>
<dbReference type="AlphaFoldDB" id="A0A9P1GHM6"/>
<dbReference type="EMBL" id="CAMXCT010006146">
    <property type="protein sequence ID" value="CAI4014035.1"/>
    <property type="molecule type" value="Genomic_DNA"/>
</dbReference>
<comment type="caution">
    <text evidence="2">The sequence shown here is derived from an EMBL/GenBank/DDBJ whole genome shotgun (WGS) entry which is preliminary data.</text>
</comment>
<keyword evidence="5" id="KW-1185">Reference proteome</keyword>
<dbReference type="Proteomes" id="UP001152797">
    <property type="component" value="Unassembled WGS sequence"/>
</dbReference>
<reference evidence="2" key="1">
    <citation type="submission" date="2022-10" db="EMBL/GenBank/DDBJ databases">
        <authorList>
            <person name="Chen Y."/>
            <person name="Dougan E. K."/>
            <person name="Chan C."/>
            <person name="Rhodes N."/>
            <person name="Thang M."/>
        </authorList>
    </citation>
    <scope>NUCLEOTIDE SEQUENCE</scope>
</reference>
<dbReference type="EMBL" id="CAMXCT030006146">
    <property type="protein sequence ID" value="CAL4801347.1"/>
    <property type="molecule type" value="Genomic_DNA"/>
</dbReference>
<dbReference type="OrthoDB" id="10549401at2759"/>
<accession>A0A9P1GHM6</accession>
<name>A0A9P1GHM6_9DINO</name>
<proteinExistence type="predicted"/>
<evidence type="ECO:0000256" key="1">
    <source>
        <dbReference type="SAM" id="MobiDB-lite"/>
    </source>
</evidence>
<feature type="region of interest" description="Disordered" evidence="1">
    <location>
        <begin position="145"/>
        <end position="207"/>
    </location>
</feature>
<reference evidence="3" key="2">
    <citation type="submission" date="2024-04" db="EMBL/GenBank/DDBJ databases">
        <authorList>
            <person name="Chen Y."/>
            <person name="Shah S."/>
            <person name="Dougan E. K."/>
            <person name="Thang M."/>
            <person name="Chan C."/>
        </authorList>
    </citation>
    <scope>NUCLEOTIDE SEQUENCE [LARGE SCALE GENOMIC DNA]</scope>
</reference>
<feature type="compositionally biased region" description="Pro residues" evidence="1">
    <location>
        <begin position="198"/>
        <end position="207"/>
    </location>
</feature>
<protein>
    <submittedName>
        <fullName evidence="4">Bifunctional arginine demethylase and lysyl-hydroxylase PSR</fullName>
    </submittedName>
</protein>
<sequence length="207" mass="22662">MVVSPDMASSMPNDAAVRRLLRNHPKLHPRSAAAAELKALGLSKLPILEWELEQPWGHFVEISPETGAKPRMEVHQPHQPFQMPSGHQVPPIFGFPPGVQQEAHRPVPARSQMPEVVGPGPETIRLAELDVEEKAVLQEVLSLDRGRDNVPVPQPPRDAPAPGGRRRQLRPAGHEEEPGGTPPAPIVPKVAPPKHGRAPPPRPQRVR</sequence>
<evidence type="ECO:0000313" key="2">
    <source>
        <dbReference type="EMBL" id="CAI4014035.1"/>
    </source>
</evidence>
<evidence type="ECO:0000313" key="5">
    <source>
        <dbReference type="Proteomes" id="UP001152797"/>
    </source>
</evidence>
<organism evidence="2">
    <name type="scientific">Cladocopium goreaui</name>
    <dbReference type="NCBI Taxonomy" id="2562237"/>
    <lineage>
        <taxon>Eukaryota</taxon>
        <taxon>Sar</taxon>
        <taxon>Alveolata</taxon>
        <taxon>Dinophyceae</taxon>
        <taxon>Suessiales</taxon>
        <taxon>Symbiodiniaceae</taxon>
        <taxon>Cladocopium</taxon>
    </lineage>
</organism>